<dbReference type="CDD" id="cd09634">
    <property type="entry name" value="Cas1_I-II-III"/>
    <property type="match status" value="1"/>
</dbReference>
<dbReference type="RefSeq" id="WP_034358942.1">
    <property type="nucleotide sequence ID" value="NZ_JHAC01000044.1"/>
</dbReference>
<evidence type="ECO:0000313" key="12">
    <source>
        <dbReference type="Proteomes" id="UP000020492"/>
    </source>
</evidence>
<sequence length="336" mass="36616">MNLVISERGTFLALRSERLQLRHPQQETQEVALRDLETVTVTTTACTLSAEAIRACAKFGVQIDLVDGLGAPYAKFSSPYLVGTVSTRRAQMQAYLTPAGVEVARHAIRARLRNQASLLKYFGKYRKEADPTAYAAIQRALPGLTALEAELDAQQGACIDDLRDVLLGIEGRGGVVYWGAVAALLPADLAFPGRLGRGASDPANMTLNYGYGILYARVAGVLATAGLEPFAGFLHTDRPGKPSLVLDFVEGFRAACVDRPVLALLGRGWRPETDEHGKLTPETRQRIATAVNDRLDTRDVVGGKRFRLQNIMVMQARRLAGFLRGEGDYPVYVASW</sequence>
<evidence type="ECO:0000256" key="3">
    <source>
        <dbReference type="ARBA" id="ARBA00022759"/>
    </source>
</evidence>
<keyword evidence="6 10" id="KW-0051">Antiviral defense</keyword>
<dbReference type="GO" id="GO:0051607">
    <property type="term" value="P:defense response to virus"/>
    <property type="evidence" value="ECO:0007669"/>
    <property type="project" value="UniProtKB-UniRule"/>
</dbReference>
<gene>
    <name evidence="10 11" type="primary">cas1</name>
    <name evidence="11" type="ORF">DEIPH_ctg046orf0003</name>
</gene>
<dbReference type="PATRIC" id="fig|1476583.3.peg.2689"/>
<evidence type="ECO:0000313" key="11">
    <source>
        <dbReference type="EMBL" id="EYB67215.1"/>
    </source>
</evidence>
<dbReference type="HAMAP" id="MF_01470">
    <property type="entry name" value="Cas1"/>
    <property type="match status" value="1"/>
</dbReference>
<dbReference type="EC" id="3.1.-.-" evidence="10"/>
<dbReference type="GO" id="GO:0016787">
    <property type="term" value="F:hydrolase activity"/>
    <property type="evidence" value="ECO:0007669"/>
    <property type="project" value="UniProtKB-KW"/>
</dbReference>
<dbReference type="AlphaFoldDB" id="A0A016QM38"/>
<feature type="binding site" evidence="10">
    <location>
        <position position="235"/>
    </location>
    <ligand>
        <name>Mn(2+)</name>
        <dbReference type="ChEBI" id="CHEBI:29035"/>
    </ligand>
</feature>
<dbReference type="Gene3D" id="1.20.120.920">
    <property type="entry name" value="CRISPR-associated endonuclease Cas1, C-terminal domain"/>
    <property type="match status" value="1"/>
</dbReference>
<feature type="binding site" evidence="10">
    <location>
        <position position="250"/>
    </location>
    <ligand>
        <name>Mn(2+)</name>
        <dbReference type="ChEBI" id="CHEBI:29035"/>
    </ligand>
</feature>
<keyword evidence="7 10" id="KW-0238">DNA-binding</keyword>
<dbReference type="GO" id="GO:0046872">
    <property type="term" value="F:metal ion binding"/>
    <property type="evidence" value="ECO:0007669"/>
    <property type="project" value="UniProtKB-UniRule"/>
</dbReference>
<dbReference type="NCBIfam" id="TIGR00287">
    <property type="entry name" value="cas1"/>
    <property type="match status" value="1"/>
</dbReference>
<keyword evidence="5 10" id="KW-0460">Magnesium</keyword>
<evidence type="ECO:0000256" key="5">
    <source>
        <dbReference type="ARBA" id="ARBA00022842"/>
    </source>
</evidence>
<dbReference type="GO" id="GO:0003677">
    <property type="term" value="F:DNA binding"/>
    <property type="evidence" value="ECO:0007669"/>
    <property type="project" value="UniProtKB-KW"/>
</dbReference>
<comment type="function">
    <text evidence="10">CRISPR (clustered regularly interspaced short palindromic repeat), is an adaptive immune system that provides protection against mobile genetic elements (viruses, transposable elements and conjugative plasmids). CRISPR clusters contain spacers, sequences complementary to antecedent mobile elements, and target invading nucleic acids. CRISPR clusters are transcribed and processed into CRISPR RNA (crRNA). Acts as a dsDNA endonuclease. Involved in the integration of spacer DNA into the CRISPR cassette.</text>
</comment>
<dbReference type="OrthoDB" id="9803119at2"/>
<evidence type="ECO:0000256" key="9">
    <source>
        <dbReference type="ARBA" id="ARBA00038592"/>
    </source>
</evidence>
<keyword evidence="8 10" id="KW-0464">Manganese</keyword>
<keyword evidence="1 10" id="KW-0540">Nuclease</keyword>
<evidence type="ECO:0000256" key="4">
    <source>
        <dbReference type="ARBA" id="ARBA00022801"/>
    </source>
</evidence>
<proteinExistence type="inferred from homology"/>
<comment type="cofactor">
    <cofactor evidence="10">
        <name>Mg(2+)</name>
        <dbReference type="ChEBI" id="CHEBI:18420"/>
    </cofactor>
    <cofactor evidence="10">
        <name>Mn(2+)</name>
        <dbReference type="ChEBI" id="CHEBI:29035"/>
    </cofactor>
</comment>
<dbReference type="Pfam" id="PF01867">
    <property type="entry name" value="Cas_Cas1"/>
    <property type="match status" value="1"/>
</dbReference>
<evidence type="ECO:0000256" key="6">
    <source>
        <dbReference type="ARBA" id="ARBA00023118"/>
    </source>
</evidence>
<keyword evidence="3 10" id="KW-0255">Endonuclease</keyword>
<accession>A0A016QM38</accession>
<keyword evidence="12" id="KW-1185">Reference proteome</keyword>
<dbReference type="InterPro" id="IPR002729">
    <property type="entry name" value="CRISPR-assoc_Cas1"/>
</dbReference>
<dbReference type="GO" id="GO:0043571">
    <property type="term" value="P:maintenance of CRISPR repeat elements"/>
    <property type="evidence" value="ECO:0007669"/>
    <property type="project" value="UniProtKB-UniRule"/>
</dbReference>
<organism evidence="11 12">
    <name type="scientific">Deinococcus phoenicis</name>
    <dbReference type="NCBI Taxonomy" id="1476583"/>
    <lineage>
        <taxon>Bacteria</taxon>
        <taxon>Thermotogati</taxon>
        <taxon>Deinococcota</taxon>
        <taxon>Deinococci</taxon>
        <taxon>Deinococcales</taxon>
        <taxon>Deinococcaceae</taxon>
        <taxon>Deinococcus</taxon>
    </lineage>
</organism>
<evidence type="ECO:0000256" key="8">
    <source>
        <dbReference type="ARBA" id="ARBA00023211"/>
    </source>
</evidence>
<dbReference type="GO" id="GO:0004519">
    <property type="term" value="F:endonuclease activity"/>
    <property type="evidence" value="ECO:0007669"/>
    <property type="project" value="UniProtKB-UniRule"/>
</dbReference>
<comment type="caution">
    <text evidence="11">The sequence shown here is derived from an EMBL/GenBank/DDBJ whole genome shotgun (WGS) entry which is preliminary data.</text>
</comment>
<keyword evidence="2 10" id="KW-0479">Metal-binding</keyword>
<dbReference type="Gene3D" id="3.100.10.20">
    <property type="entry name" value="CRISPR-associated endonuclease Cas1, N-terminal domain"/>
    <property type="match status" value="1"/>
</dbReference>
<dbReference type="eggNOG" id="COG1518">
    <property type="taxonomic scope" value="Bacteria"/>
</dbReference>
<dbReference type="EMBL" id="JHAC01000044">
    <property type="protein sequence ID" value="EYB67215.1"/>
    <property type="molecule type" value="Genomic_DNA"/>
</dbReference>
<reference evidence="11 12" key="1">
    <citation type="submission" date="2014-03" db="EMBL/GenBank/DDBJ databases">
        <title>Draft genome sequence of Deinococcus phoenicis 1P10ME.</title>
        <authorList>
            <person name="Stepanov V.G."/>
            <person name="Vaishampayan P."/>
            <person name="Venkateswaran K."/>
            <person name="Fox G.E."/>
        </authorList>
    </citation>
    <scope>NUCLEOTIDE SEQUENCE [LARGE SCALE GENOMIC DNA]</scope>
    <source>
        <strain evidence="11 12">1P10ME</strain>
    </source>
</reference>
<protein>
    <recommendedName>
        <fullName evidence="10">CRISPR-associated endonuclease Cas1</fullName>
        <ecNumber evidence="10">3.1.-.-</ecNumber>
    </recommendedName>
</protein>
<evidence type="ECO:0000256" key="7">
    <source>
        <dbReference type="ARBA" id="ARBA00023125"/>
    </source>
</evidence>
<evidence type="ECO:0000256" key="10">
    <source>
        <dbReference type="HAMAP-Rule" id="MF_01470"/>
    </source>
</evidence>
<dbReference type="STRING" id="1476583.DEIPH_ctg046orf0003"/>
<comment type="subunit">
    <text evidence="9 10">Homodimer, forms a heterotetramer with a Cas2 homodimer.</text>
</comment>
<name>A0A016QM38_9DEIO</name>
<feature type="binding site" evidence="10">
    <location>
        <position position="170"/>
    </location>
    <ligand>
        <name>Mn(2+)</name>
        <dbReference type="ChEBI" id="CHEBI:29035"/>
    </ligand>
</feature>
<dbReference type="InterPro" id="IPR050646">
    <property type="entry name" value="Cas1"/>
</dbReference>
<dbReference type="PANTHER" id="PTHR34353">
    <property type="entry name" value="CRISPR-ASSOCIATED ENDONUCLEASE CAS1 1"/>
    <property type="match status" value="1"/>
</dbReference>
<dbReference type="InterPro" id="IPR042211">
    <property type="entry name" value="CRISPR-assoc_Cas1_N"/>
</dbReference>
<dbReference type="InterPro" id="IPR042206">
    <property type="entry name" value="CRISPR-assoc_Cas1_C"/>
</dbReference>
<evidence type="ECO:0000256" key="1">
    <source>
        <dbReference type="ARBA" id="ARBA00022722"/>
    </source>
</evidence>
<dbReference type="PANTHER" id="PTHR34353:SF2">
    <property type="entry name" value="CRISPR-ASSOCIATED ENDONUCLEASE CAS1 1"/>
    <property type="match status" value="1"/>
</dbReference>
<comment type="similarity">
    <text evidence="10">Belongs to the CRISPR-associated endonuclease Cas1 family.</text>
</comment>
<keyword evidence="4 10" id="KW-0378">Hydrolase</keyword>
<dbReference type="Proteomes" id="UP000020492">
    <property type="component" value="Unassembled WGS sequence"/>
</dbReference>
<evidence type="ECO:0000256" key="2">
    <source>
        <dbReference type="ARBA" id="ARBA00022723"/>
    </source>
</evidence>